<dbReference type="SUPFAM" id="SSF50475">
    <property type="entry name" value="FMN-binding split barrel"/>
    <property type="match status" value="1"/>
</dbReference>
<dbReference type="Pfam" id="PF01613">
    <property type="entry name" value="Flavin_Reduct"/>
    <property type="match status" value="1"/>
</dbReference>
<dbReference type="InterPro" id="IPR002563">
    <property type="entry name" value="Flavin_Rdtase-like_dom"/>
</dbReference>
<dbReference type="Proteomes" id="UP000237438">
    <property type="component" value="Unassembled WGS sequence"/>
</dbReference>
<dbReference type="InterPro" id="IPR050268">
    <property type="entry name" value="NADH-dep_flavin_reductase"/>
</dbReference>
<name>A0A2S4Q1K9_9PEZI</name>
<dbReference type="STRING" id="225359.A0A2S4Q1K9"/>
<dbReference type="GO" id="GO:0010181">
    <property type="term" value="F:FMN binding"/>
    <property type="evidence" value="ECO:0007669"/>
    <property type="project" value="InterPro"/>
</dbReference>
<dbReference type="EMBL" id="PEDP01000027">
    <property type="protein sequence ID" value="POS88137.1"/>
    <property type="molecule type" value="Genomic_DNA"/>
</dbReference>
<organism evidence="3 4">
    <name type="scientific">Erysiphe pulchra</name>
    <dbReference type="NCBI Taxonomy" id="225359"/>
    <lineage>
        <taxon>Eukaryota</taxon>
        <taxon>Fungi</taxon>
        <taxon>Dikarya</taxon>
        <taxon>Ascomycota</taxon>
        <taxon>Pezizomycotina</taxon>
        <taxon>Leotiomycetes</taxon>
        <taxon>Erysiphales</taxon>
        <taxon>Erysiphaceae</taxon>
        <taxon>Erysiphe</taxon>
    </lineage>
</organism>
<comment type="caution">
    <text evidence="3">The sequence shown here is derived from an EMBL/GenBank/DDBJ whole genome shotgun (WGS) entry which is preliminary data.</text>
</comment>
<gene>
    <name evidence="3" type="ORF">EPUL_000283</name>
</gene>
<protein>
    <recommendedName>
        <fullName evidence="2">Flavin reductase like domain-containing protein</fullName>
    </recommendedName>
</protein>
<reference evidence="3 4" key="1">
    <citation type="submission" date="2017-10" db="EMBL/GenBank/DDBJ databases">
        <title>Development of genomic resources for the powdery mildew, Erysiphe pulchra.</title>
        <authorList>
            <person name="Wadl P.A."/>
            <person name="Mack B.M."/>
            <person name="Moore G."/>
            <person name="Beltz S.B."/>
        </authorList>
    </citation>
    <scope>NUCLEOTIDE SEQUENCE [LARGE SCALE GENOMIC DNA]</scope>
    <source>
        <strain evidence="3">Cflorida</strain>
    </source>
</reference>
<evidence type="ECO:0000256" key="1">
    <source>
        <dbReference type="ARBA" id="ARBA00023002"/>
    </source>
</evidence>
<dbReference type="OrthoDB" id="2015405at2759"/>
<evidence type="ECO:0000313" key="3">
    <source>
        <dbReference type="EMBL" id="POS88137.1"/>
    </source>
</evidence>
<evidence type="ECO:0000313" key="4">
    <source>
        <dbReference type="Proteomes" id="UP000237438"/>
    </source>
</evidence>
<proteinExistence type="predicted"/>
<keyword evidence="1" id="KW-0560">Oxidoreductase</keyword>
<dbReference type="PANTHER" id="PTHR30466">
    <property type="entry name" value="FLAVIN REDUCTASE"/>
    <property type="match status" value="1"/>
</dbReference>
<keyword evidence="4" id="KW-1185">Reference proteome</keyword>
<dbReference type="PANTHER" id="PTHR30466:SF1">
    <property type="entry name" value="FMN REDUCTASE (NADH) RUTF"/>
    <property type="match status" value="1"/>
</dbReference>
<dbReference type="AlphaFoldDB" id="A0A2S4Q1K9"/>
<dbReference type="GO" id="GO:0042602">
    <property type="term" value="F:riboflavin reductase (NADPH) activity"/>
    <property type="evidence" value="ECO:0007669"/>
    <property type="project" value="TreeGrafter"/>
</dbReference>
<dbReference type="Gene3D" id="2.30.110.10">
    <property type="entry name" value="Electron Transport, Fmn-binding Protein, Chain A"/>
    <property type="match status" value="1"/>
</dbReference>
<evidence type="ECO:0000259" key="2">
    <source>
        <dbReference type="Pfam" id="PF01613"/>
    </source>
</evidence>
<feature type="domain" description="Flavin reductase like" evidence="2">
    <location>
        <begin position="106"/>
        <end position="323"/>
    </location>
</feature>
<sequence>MLNFGVSILNHSTQGTLPFVFRRGACNMIKHVKHRRAQMKESRYFYSTPSNSRKFTNEDNDFYISPLKFETTNKSTTTIRSELERKSSSGFEEQVEKIPDKVRQIMRHIPQSIAILTTCTIPKVEQKQWQPSTSYNSKNINIASNVNSCSKGIGMTLSSVSTVTLQPEPIISFNIKKPSNTLDALKYHGHFLIHFPSCSKEGALLANTFSRGGRSFQHNSQLREEIRASFDQSTPLAVVNIDGQKISLPALLPPIYPVNYVLKCEVYDRVNGYIQVADHMIIVGKVQKTWCITKTSSDCESTPSTLLERDSCLAYIDGTYCSTEPISTMDDN</sequence>
<accession>A0A2S4Q1K9</accession>
<dbReference type="InterPro" id="IPR012349">
    <property type="entry name" value="Split_barrel_FMN-bd"/>
</dbReference>